<keyword evidence="2 6" id="KW-0645">Protease</keyword>
<evidence type="ECO:0000256" key="4">
    <source>
        <dbReference type="ARBA" id="ARBA00022801"/>
    </source>
</evidence>
<dbReference type="InterPro" id="IPR009003">
    <property type="entry name" value="Peptidase_S1_PA"/>
</dbReference>
<reference evidence="8" key="1">
    <citation type="submission" date="2022-11" db="EMBL/GenBank/DDBJ databases">
        <title>Minimal conservation of predation-associated metabolite biosynthetic gene clusters underscores biosynthetic potential of Myxococcota including descriptions for ten novel species: Archangium lansinium sp. nov., Myxococcus landrumus sp. nov., Nannocystis bai.</title>
        <authorList>
            <person name="Ahearne A."/>
            <person name="Stevens C."/>
            <person name="Dowd S."/>
        </authorList>
    </citation>
    <scope>NUCLEOTIDE SEQUENCE</scope>
    <source>
        <strain evidence="8">Fl3</strain>
    </source>
</reference>
<proteinExistence type="inferred from homology"/>
<dbReference type="PRINTS" id="PR00839">
    <property type="entry name" value="V8PROTEASE"/>
</dbReference>
<keyword evidence="3" id="KW-0732">Signal</keyword>
<dbReference type="PANTHER" id="PTHR36234:SF5">
    <property type="entry name" value="LYSYL ENDOPEPTIDASE"/>
    <property type="match status" value="1"/>
</dbReference>
<dbReference type="Pfam" id="PF19955">
    <property type="entry name" value="EAD1"/>
    <property type="match status" value="1"/>
</dbReference>
<name>A0ABY7GVR9_9BACT</name>
<evidence type="ECO:0000256" key="1">
    <source>
        <dbReference type="ARBA" id="ARBA00008764"/>
    </source>
</evidence>
<evidence type="ECO:0000256" key="3">
    <source>
        <dbReference type="ARBA" id="ARBA00022729"/>
    </source>
</evidence>
<organism evidence="8 9">
    <name type="scientific">Nannocystis punicea</name>
    <dbReference type="NCBI Taxonomy" id="2995304"/>
    <lineage>
        <taxon>Bacteria</taxon>
        <taxon>Pseudomonadati</taxon>
        <taxon>Myxococcota</taxon>
        <taxon>Polyangia</taxon>
        <taxon>Nannocystales</taxon>
        <taxon>Nannocystaceae</taxon>
        <taxon>Nannocystis</taxon>
    </lineage>
</organism>
<accession>A0ABY7GVR9</accession>
<dbReference type="EMBL" id="CP114040">
    <property type="protein sequence ID" value="WAS91065.1"/>
    <property type="molecule type" value="Genomic_DNA"/>
</dbReference>
<dbReference type="EC" id="3.4.21.-" evidence="6"/>
<dbReference type="PANTHER" id="PTHR36234">
    <property type="entry name" value="LYSYL ENDOPEPTIDASE"/>
    <property type="match status" value="1"/>
</dbReference>
<evidence type="ECO:0000313" key="9">
    <source>
        <dbReference type="Proteomes" id="UP001164459"/>
    </source>
</evidence>
<dbReference type="Proteomes" id="UP001164459">
    <property type="component" value="Chromosome"/>
</dbReference>
<evidence type="ECO:0000259" key="7">
    <source>
        <dbReference type="Pfam" id="PF19955"/>
    </source>
</evidence>
<keyword evidence="9" id="KW-1185">Reference proteome</keyword>
<dbReference type="Pfam" id="PF13365">
    <property type="entry name" value="Trypsin_2"/>
    <property type="match status" value="1"/>
</dbReference>
<dbReference type="InterPro" id="IPR045430">
    <property type="entry name" value="EAD1"/>
</dbReference>
<evidence type="ECO:0000256" key="2">
    <source>
        <dbReference type="ARBA" id="ARBA00022670"/>
    </source>
</evidence>
<evidence type="ECO:0000256" key="6">
    <source>
        <dbReference type="RuleBase" id="RU004296"/>
    </source>
</evidence>
<keyword evidence="5 6" id="KW-0720">Serine protease</keyword>
<comment type="similarity">
    <text evidence="1 6">Belongs to the peptidase S1B family.</text>
</comment>
<sequence length="357" mass="38915">MQFDLDALPFPFHRQEGQQLRKNLAELYPTAAAARRLLSEIQFDTSLIFFEQAPVSLWHEILDTNARHGTVRTLVAKVHDSLPRTSPLKPFFAALVASRPIEIEAEPLNDDGTPRFIDGDDQVPVPEALLYLDNLTFSIGRVPGLIRTLQSMLQLAPAVCRLDVSTGAGNQFGTAFRVGADLLLTNWHVLHDRAGGRARAVTAEFGYEADHNDNGLAATAVVCDVNSILADQADDWAIIRAAGLQPAWPVVALDQAVEPTLNDAAFIIQHPNGARKRVGFVRNQVTNFTDRVVHYLTDTQEGSSGSPVFDAAGRLIALHHAGGRPQEVLGRPPLKKNEGIRIQRVLAGLKAKGFAIA</sequence>
<protein>
    <recommendedName>
        <fullName evidence="6">Serine protease</fullName>
        <ecNumber evidence="6">3.4.21.-</ecNumber>
    </recommendedName>
</protein>
<dbReference type="InterPro" id="IPR043504">
    <property type="entry name" value="Peptidase_S1_PA_chymotrypsin"/>
</dbReference>
<keyword evidence="4 6" id="KW-0378">Hydrolase</keyword>
<dbReference type="Gene3D" id="2.40.10.10">
    <property type="entry name" value="Trypsin-like serine proteases"/>
    <property type="match status" value="2"/>
</dbReference>
<dbReference type="RefSeq" id="WP_269033429.1">
    <property type="nucleotide sequence ID" value="NZ_CP114040.1"/>
</dbReference>
<evidence type="ECO:0000313" key="8">
    <source>
        <dbReference type="EMBL" id="WAS91065.1"/>
    </source>
</evidence>
<dbReference type="InterPro" id="IPR008256">
    <property type="entry name" value="Peptidase_S1B"/>
</dbReference>
<feature type="domain" description="Effector-associated" evidence="7">
    <location>
        <begin position="13"/>
        <end position="91"/>
    </location>
</feature>
<dbReference type="SUPFAM" id="SSF50494">
    <property type="entry name" value="Trypsin-like serine proteases"/>
    <property type="match status" value="1"/>
</dbReference>
<gene>
    <name evidence="8" type="ORF">O0S08_33170</name>
</gene>
<evidence type="ECO:0000256" key="5">
    <source>
        <dbReference type="ARBA" id="ARBA00022825"/>
    </source>
</evidence>